<dbReference type="GO" id="GO:0003676">
    <property type="term" value="F:nucleic acid binding"/>
    <property type="evidence" value="ECO:0007669"/>
    <property type="project" value="InterPro"/>
</dbReference>
<dbReference type="OrthoDB" id="5429923at2759"/>
<dbReference type="EMBL" id="CAGA01000024">
    <property type="protein sequence ID" value="CCE30699.1"/>
    <property type="molecule type" value="Genomic_DNA"/>
</dbReference>
<gene>
    <name evidence="4" type="ORF">CPUR_04548</name>
</gene>
<dbReference type="SUPFAM" id="SSF57756">
    <property type="entry name" value="Retrovirus zinc finger-like domains"/>
    <property type="match status" value="1"/>
</dbReference>
<keyword evidence="1" id="KW-0863">Zinc-finger</keyword>
<sequence length="620" mass="69049">MAVPARVHREVVVKGSSISSTVNRRNPVEIVNAVNGAIQAPVAVAARRLQSGDTVVTFRDLARPHVEADAWVKTAFGPEAALSRRLFTIIVKSFPVRLSEKQDTTEMVKQLIASNGPGIAKVTTRKPRGSATFSPLIVAVDGVEAANKLCNNGIIYESEIFDAEPYNAAVNPRQCYRCYKFGHIAAHCQTPARCGRCAAGKHDHGDEDCPVVRGESRPHCLNCSGPHVAWSRECPTANAQWDKARAAYLNRPTYFANPAASESNTDARRRQDPEAPPSQEAPPRRKLDVIAFQEPTGIDKIPPHSSLGPFQLAVYAGRTAIYVNRQHGTEEWSSRTGTDWCSIVLKGIEIYSVYSPAYEAAWVTPIQEFMTAPVQGRSVFVGDFNQHHPLWDKAGRTSPGSDELLEFTTRWRLGLATPWGETTWRSQGKRDSTIDHAWASADVDVDFLGGADLAGSDHVPQLITVYGNGNPARPDEKRFCWGKMDKEFVSAEARSRFQTATTPILSPQDLDTYADWIVDELTNIATLAVPKKPHGRPRQQPWWNDKVQSAVRAARRAQRQWSSRRTEENWKLAQEAEDEQTRVIRDERRSSWRNAIAQARAGHKGLWALERWARLRSGLL</sequence>
<proteinExistence type="predicted"/>
<comment type="caution">
    <text evidence="4">The sequence shown here is derived from an EMBL/GenBank/DDBJ whole genome shotgun (WGS) entry which is preliminary data.</text>
</comment>
<keyword evidence="1" id="KW-0862">Zinc</keyword>
<dbReference type="GO" id="GO:0008270">
    <property type="term" value="F:zinc ion binding"/>
    <property type="evidence" value="ECO:0007669"/>
    <property type="project" value="UniProtKB-KW"/>
</dbReference>
<dbReference type="GO" id="GO:0003824">
    <property type="term" value="F:catalytic activity"/>
    <property type="evidence" value="ECO:0007669"/>
    <property type="project" value="InterPro"/>
</dbReference>
<dbReference type="Gene3D" id="3.60.10.10">
    <property type="entry name" value="Endonuclease/exonuclease/phosphatase"/>
    <property type="match status" value="1"/>
</dbReference>
<dbReference type="VEuPathDB" id="FungiDB:CPUR_04548"/>
<dbReference type="InterPro" id="IPR001878">
    <property type="entry name" value="Znf_CCHC"/>
</dbReference>
<feature type="region of interest" description="Disordered" evidence="2">
    <location>
        <begin position="256"/>
        <end position="286"/>
    </location>
</feature>
<evidence type="ECO:0000256" key="1">
    <source>
        <dbReference type="PROSITE-ProRule" id="PRU00047"/>
    </source>
</evidence>
<keyword evidence="1" id="KW-0479">Metal-binding</keyword>
<dbReference type="SUPFAM" id="SSF56219">
    <property type="entry name" value="DNase I-like"/>
    <property type="match status" value="1"/>
</dbReference>
<dbReference type="PROSITE" id="PS50158">
    <property type="entry name" value="ZF_CCHC"/>
    <property type="match status" value="1"/>
</dbReference>
<evidence type="ECO:0000313" key="5">
    <source>
        <dbReference type="Proteomes" id="UP000016801"/>
    </source>
</evidence>
<protein>
    <recommendedName>
        <fullName evidence="3">CCHC-type domain-containing protein</fullName>
    </recommendedName>
</protein>
<feature type="domain" description="CCHC-type" evidence="3">
    <location>
        <begin position="175"/>
        <end position="188"/>
    </location>
</feature>
<dbReference type="PANTHER" id="PTHR33273">
    <property type="entry name" value="DOMAIN-CONTAINING PROTEIN, PUTATIVE-RELATED"/>
    <property type="match status" value="1"/>
</dbReference>
<dbReference type="AlphaFoldDB" id="M1WF79"/>
<accession>M1WF79</accession>
<organism evidence="4 5">
    <name type="scientific">Claviceps purpurea (strain 20.1)</name>
    <name type="common">Ergot fungus</name>
    <name type="synonym">Sphacelia segetum</name>
    <dbReference type="NCBI Taxonomy" id="1111077"/>
    <lineage>
        <taxon>Eukaryota</taxon>
        <taxon>Fungi</taxon>
        <taxon>Dikarya</taxon>
        <taxon>Ascomycota</taxon>
        <taxon>Pezizomycotina</taxon>
        <taxon>Sordariomycetes</taxon>
        <taxon>Hypocreomycetidae</taxon>
        <taxon>Hypocreales</taxon>
        <taxon>Clavicipitaceae</taxon>
        <taxon>Claviceps</taxon>
    </lineage>
</organism>
<evidence type="ECO:0000259" key="3">
    <source>
        <dbReference type="PROSITE" id="PS50158"/>
    </source>
</evidence>
<dbReference type="InterPro" id="IPR036691">
    <property type="entry name" value="Endo/exonu/phosph_ase_sf"/>
</dbReference>
<keyword evidence="5" id="KW-1185">Reference proteome</keyword>
<dbReference type="PANTHER" id="PTHR33273:SF4">
    <property type="entry name" value="ENDONUCLEASE_EXONUCLEASE_PHOSPHATASE DOMAIN-CONTAINING PROTEIN"/>
    <property type="match status" value="1"/>
</dbReference>
<dbReference type="Pfam" id="PF14529">
    <property type="entry name" value="Exo_endo_phos_2"/>
    <property type="match status" value="1"/>
</dbReference>
<evidence type="ECO:0000256" key="2">
    <source>
        <dbReference type="SAM" id="MobiDB-lite"/>
    </source>
</evidence>
<dbReference type="Proteomes" id="UP000016801">
    <property type="component" value="Unassembled WGS sequence"/>
</dbReference>
<dbReference type="InterPro" id="IPR005135">
    <property type="entry name" value="Endo/exonuclease/phosphatase"/>
</dbReference>
<dbReference type="eggNOG" id="ENOG502SCIP">
    <property type="taxonomic scope" value="Eukaryota"/>
</dbReference>
<dbReference type="InterPro" id="IPR036875">
    <property type="entry name" value="Znf_CCHC_sf"/>
</dbReference>
<dbReference type="HOGENOM" id="CLU_440749_0_0_1"/>
<dbReference type="STRING" id="1111077.M1WF79"/>
<name>M1WF79_CLAP2</name>
<reference evidence="4 5" key="1">
    <citation type="journal article" date="2013" name="PLoS Genet.">
        <title>Plant-symbiotic fungi as chemical engineers: Multi-genome analysis of the Clavicipitaceae reveals dynamics of alkaloid loci.</title>
        <authorList>
            <person name="Schardl C.L."/>
            <person name="Young C.A."/>
            <person name="Hesse U."/>
            <person name="Amyotte S.G."/>
            <person name="Andreeva K."/>
            <person name="Calie P.J."/>
            <person name="Fleetwood D.J."/>
            <person name="Haws D.C."/>
            <person name="Moore N."/>
            <person name="Oeser B."/>
            <person name="Panaccione D.G."/>
            <person name="Schweri K.K."/>
            <person name="Voisey C.R."/>
            <person name="Farman M.L."/>
            <person name="Jaromczyk J.W."/>
            <person name="Roe B.A."/>
            <person name="O'Sullivan D.M."/>
            <person name="Scott B."/>
            <person name="Tudzynski P."/>
            <person name="An Z."/>
            <person name="Arnaoudova E.G."/>
            <person name="Bullock C.T."/>
            <person name="Charlton N.D."/>
            <person name="Chen L."/>
            <person name="Cox M."/>
            <person name="Dinkins R.D."/>
            <person name="Florea S."/>
            <person name="Glenn A.E."/>
            <person name="Gordon A."/>
            <person name="Gueldener U."/>
            <person name="Harris D.R."/>
            <person name="Hollin W."/>
            <person name="Jaromczyk J."/>
            <person name="Johnson R.D."/>
            <person name="Khan A.K."/>
            <person name="Leistner E."/>
            <person name="Leuchtmann A."/>
            <person name="Li C."/>
            <person name="Liu J."/>
            <person name="Liu J."/>
            <person name="Liu M."/>
            <person name="Mace W."/>
            <person name="Machado C."/>
            <person name="Nagabhyru P."/>
            <person name="Pan J."/>
            <person name="Schmid J."/>
            <person name="Sugawara K."/>
            <person name="Steiner U."/>
            <person name="Takach J.E."/>
            <person name="Tanaka E."/>
            <person name="Webb J.S."/>
            <person name="Wilson E.V."/>
            <person name="Wiseman J.L."/>
            <person name="Yoshida R."/>
            <person name="Zeng Z."/>
        </authorList>
    </citation>
    <scope>NUCLEOTIDE SEQUENCE [LARGE SCALE GENOMIC DNA]</scope>
    <source>
        <strain evidence="4 5">20.1</strain>
    </source>
</reference>
<evidence type="ECO:0000313" key="4">
    <source>
        <dbReference type="EMBL" id="CCE30699.1"/>
    </source>
</evidence>